<evidence type="ECO:0000313" key="2">
    <source>
        <dbReference type="EMBL" id="RDY67044.1"/>
    </source>
</evidence>
<feature type="compositionally biased region" description="Basic and acidic residues" evidence="1">
    <location>
        <begin position="18"/>
        <end position="31"/>
    </location>
</feature>
<keyword evidence="3" id="KW-1185">Reference proteome</keyword>
<dbReference type="EMBL" id="QTJR01000006">
    <property type="protein sequence ID" value="RDY67044.1"/>
    <property type="molecule type" value="Genomic_DNA"/>
</dbReference>
<dbReference type="AlphaFoldDB" id="A0A3D8VCA0"/>
<evidence type="ECO:0000256" key="1">
    <source>
        <dbReference type="SAM" id="MobiDB-lite"/>
    </source>
</evidence>
<evidence type="ECO:0000313" key="3">
    <source>
        <dbReference type="Proteomes" id="UP000256829"/>
    </source>
</evidence>
<sequence>MTALLDTAAKSRARPRRSRAEPRRSHDRRERFAPDDSLRLEKAARRVLRAYGYGSAWAPTLYQADVERMEAEGEGAALVDAMRIARRGRAEELAVRSDEGKVTQRAFRGWSAVGGGRWVAIAATNTDRIGLAALTQVEKPLDSLLVAYSIESAAEWLKVEAYFSARAVSPHWRVALRDAMTRIMFGARATGIEARARELSLKTQTFRELTRSYEQAIRDRLAIAAALYLAEIDALSQSAAAYLRTPRLSGSQGGGTRSATWWIPAHAVSCQADAD</sequence>
<organism evidence="2 3">
    <name type="scientific">Lysobacter soli</name>
    <dbReference type="NCBI Taxonomy" id="453783"/>
    <lineage>
        <taxon>Bacteria</taxon>
        <taxon>Pseudomonadati</taxon>
        <taxon>Pseudomonadota</taxon>
        <taxon>Gammaproteobacteria</taxon>
        <taxon>Lysobacterales</taxon>
        <taxon>Lysobacteraceae</taxon>
        <taxon>Lysobacter</taxon>
    </lineage>
</organism>
<name>A0A3D8VCA0_9GAMM</name>
<protein>
    <submittedName>
        <fullName evidence="2">Uncharacterized protein</fullName>
    </submittedName>
</protein>
<dbReference type="RefSeq" id="WP_115842416.1">
    <property type="nucleotide sequence ID" value="NZ_QTJR01000006.1"/>
</dbReference>
<proteinExistence type="predicted"/>
<comment type="caution">
    <text evidence="2">The sequence shown here is derived from an EMBL/GenBank/DDBJ whole genome shotgun (WGS) entry which is preliminary data.</text>
</comment>
<feature type="region of interest" description="Disordered" evidence="1">
    <location>
        <begin position="1"/>
        <end position="31"/>
    </location>
</feature>
<dbReference type="Proteomes" id="UP000256829">
    <property type="component" value="Unassembled WGS sequence"/>
</dbReference>
<reference evidence="2 3" key="1">
    <citation type="submission" date="2018-08" db="EMBL/GenBank/DDBJ databases">
        <title>Lysobacter soli KCTC 22011, whole genome shotgun sequence.</title>
        <authorList>
            <person name="Zhang X."/>
            <person name="Feng G."/>
            <person name="Zhu H."/>
        </authorList>
    </citation>
    <scope>NUCLEOTIDE SEQUENCE [LARGE SCALE GENOMIC DNA]</scope>
    <source>
        <strain evidence="2 3">KCTC 22011</strain>
    </source>
</reference>
<accession>A0A3D8VCA0</accession>
<gene>
    <name evidence="2" type="ORF">DX912_10200</name>
</gene>